<feature type="domain" description="C2H2-type" evidence="8">
    <location>
        <begin position="96"/>
        <end position="120"/>
    </location>
</feature>
<dbReference type="OrthoDB" id="6077919at2759"/>
<evidence type="ECO:0000256" key="3">
    <source>
        <dbReference type="ARBA" id="ARBA00022737"/>
    </source>
</evidence>
<keyword evidence="5" id="KW-0862">Zinc</keyword>
<evidence type="ECO:0000256" key="1">
    <source>
        <dbReference type="ARBA" id="ARBA00004123"/>
    </source>
</evidence>
<dbReference type="SMART" id="SM00355">
    <property type="entry name" value="ZnF_C2H2"/>
    <property type="match status" value="8"/>
</dbReference>
<evidence type="ECO:0000313" key="10">
    <source>
        <dbReference type="Proteomes" id="UP000799750"/>
    </source>
</evidence>
<dbReference type="InterPro" id="IPR013087">
    <property type="entry name" value="Znf_C2H2_type"/>
</dbReference>
<dbReference type="InterPro" id="IPR022755">
    <property type="entry name" value="Znf_C2H2_jaz"/>
</dbReference>
<dbReference type="PROSITE" id="PS00028">
    <property type="entry name" value="ZINC_FINGER_C2H2_1"/>
    <property type="match status" value="5"/>
</dbReference>
<reference evidence="9" key="1">
    <citation type="journal article" date="2020" name="Stud. Mycol.">
        <title>101 Dothideomycetes genomes: a test case for predicting lifestyles and emergence of pathogens.</title>
        <authorList>
            <person name="Haridas S."/>
            <person name="Albert R."/>
            <person name="Binder M."/>
            <person name="Bloem J."/>
            <person name="Labutti K."/>
            <person name="Salamov A."/>
            <person name="Andreopoulos B."/>
            <person name="Baker S."/>
            <person name="Barry K."/>
            <person name="Bills G."/>
            <person name="Bluhm B."/>
            <person name="Cannon C."/>
            <person name="Castanera R."/>
            <person name="Culley D."/>
            <person name="Daum C."/>
            <person name="Ezra D."/>
            <person name="Gonzalez J."/>
            <person name="Henrissat B."/>
            <person name="Kuo A."/>
            <person name="Liang C."/>
            <person name="Lipzen A."/>
            <person name="Lutzoni F."/>
            <person name="Magnuson J."/>
            <person name="Mondo S."/>
            <person name="Nolan M."/>
            <person name="Ohm R."/>
            <person name="Pangilinan J."/>
            <person name="Park H.-J."/>
            <person name="Ramirez L."/>
            <person name="Alfaro M."/>
            <person name="Sun H."/>
            <person name="Tritt A."/>
            <person name="Yoshinaga Y."/>
            <person name="Zwiers L.-H."/>
            <person name="Turgeon B."/>
            <person name="Goodwin S."/>
            <person name="Spatafora J."/>
            <person name="Crous P."/>
            <person name="Grigoriev I."/>
        </authorList>
    </citation>
    <scope>NUCLEOTIDE SEQUENCE</scope>
    <source>
        <strain evidence="9">CBS 269.34</strain>
    </source>
</reference>
<dbReference type="PANTHER" id="PTHR16515">
    <property type="entry name" value="PR DOMAIN ZINC FINGER PROTEIN"/>
    <property type="match status" value="1"/>
</dbReference>
<evidence type="ECO:0000256" key="6">
    <source>
        <dbReference type="ARBA" id="ARBA00023242"/>
    </source>
</evidence>
<evidence type="ECO:0000256" key="7">
    <source>
        <dbReference type="PROSITE-ProRule" id="PRU00042"/>
    </source>
</evidence>
<keyword evidence="10" id="KW-1185">Reference proteome</keyword>
<gene>
    <name evidence="9" type="ORF">BU16DRAFT_525785</name>
</gene>
<accession>A0A6A6QWN4</accession>
<keyword evidence="3" id="KW-0677">Repeat</keyword>
<name>A0A6A6QWN4_9PEZI</name>
<evidence type="ECO:0000256" key="4">
    <source>
        <dbReference type="ARBA" id="ARBA00022771"/>
    </source>
</evidence>
<proteinExistence type="predicted"/>
<dbReference type="SUPFAM" id="SSF57667">
    <property type="entry name" value="beta-beta-alpha zinc fingers"/>
    <property type="match status" value="2"/>
</dbReference>
<keyword evidence="6" id="KW-0539">Nucleus</keyword>
<dbReference type="AlphaFoldDB" id="A0A6A6QWN4"/>
<dbReference type="InterPro" id="IPR036236">
    <property type="entry name" value="Znf_C2H2_sf"/>
</dbReference>
<keyword evidence="4 7" id="KW-0863">Zinc-finger</keyword>
<evidence type="ECO:0000259" key="8">
    <source>
        <dbReference type="PROSITE" id="PS50157"/>
    </source>
</evidence>
<comment type="subcellular location">
    <subcellularLocation>
        <location evidence="1">Nucleus</location>
    </subcellularLocation>
</comment>
<dbReference type="InterPro" id="IPR050331">
    <property type="entry name" value="Zinc_finger"/>
</dbReference>
<feature type="domain" description="C2H2-type" evidence="8">
    <location>
        <begin position="124"/>
        <end position="148"/>
    </location>
</feature>
<dbReference type="GO" id="GO:0005634">
    <property type="term" value="C:nucleus"/>
    <property type="evidence" value="ECO:0007669"/>
    <property type="project" value="UniProtKB-SubCell"/>
</dbReference>
<dbReference type="EMBL" id="MU004187">
    <property type="protein sequence ID" value="KAF2496626.1"/>
    <property type="molecule type" value="Genomic_DNA"/>
</dbReference>
<evidence type="ECO:0000256" key="5">
    <source>
        <dbReference type="ARBA" id="ARBA00022833"/>
    </source>
</evidence>
<dbReference type="Pfam" id="PF12874">
    <property type="entry name" value="zf-met"/>
    <property type="match status" value="2"/>
</dbReference>
<dbReference type="Gene3D" id="3.30.160.60">
    <property type="entry name" value="Classic Zinc Finger"/>
    <property type="match status" value="4"/>
</dbReference>
<feature type="domain" description="C2H2-type" evidence="8">
    <location>
        <begin position="38"/>
        <end position="62"/>
    </location>
</feature>
<keyword evidence="2" id="KW-0479">Metal-binding</keyword>
<feature type="domain" description="C2H2-type" evidence="8">
    <location>
        <begin position="228"/>
        <end position="252"/>
    </location>
</feature>
<dbReference type="Pfam" id="PF12171">
    <property type="entry name" value="zf-C2H2_jaz"/>
    <property type="match status" value="1"/>
</dbReference>
<dbReference type="Pfam" id="PF00096">
    <property type="entry name" value="zf-C2H2"/>
    <property type="match status" value="1"/>
</dbReference>
<dbReference type="Proteomes" id="UP000799750">
    <property type="component" value="Unassembled WGS sequence"/>
</dbReference>
<dbReference type="GO" id="GO:0008270">
    <property type="term" value="F:zinc ion binding"/>
    <property type="evidence" value="ECO:0007669"/>
    <property type="project" value="UniProtKB-KW"/>
</dbReference>
<dbReference type="GO" id="GO:0010468">
    <property type="term" value="P:regulation of gene expression"/>
    <property type="evidence" value="ECO:0007669"/>
    <property type="project" value="TreeGrafter"/>
</dbReference>
<protein>
    <recommendedName>
        <fullName evidence="8">C2H2-type domain-containing protein</fullName>
    </recommendedName>
</protein>
<sequence>MSYYSYSSYECETCDREFTTQSGANNHMNALGHWAPVFECQTCDRDFTTENGANNHMNALGHWAPTFPCDTCTLEFTSENNANIHMNTFGHWAPRFECEACNAAFTTEQGARAHMEQSNHFRTYYCSPCSRGFQNNNNLQQHLRSRVHRPVGVECPFCRLDFVTASGVAHHLEQGKCANAKGVNRESIYKFIRSRDTTGVITKKLLTYQDETAGQMFATTNTWNGSSYECYLCHRHFHQLQHLDQHLKSPVHKQRVYHCPKKGSCGKEFVSLASLFNHLESESCGYTRFETVQQSVGGIMTGRGGQRLLGFA</sequence>
<feature type="domain" description="C2H2-type" evidence="8">
    <location>
        <begin position="9"/>
        <end position="33"/>
    </location>
</feature>
<dbReference type="PROSITE" id="PS50157">
    <property type="entry name" value="ZINC_FINGER_C2H2_2"/>
    <property type="match status" value="5"/>
</dbReference>
<evidence type="ECO:0000313" key="9">
    <source>
        <dbReference type="EMBL" id="KAF2496626.1"/>
    </source>
</evidence>
<evidence type="ECO:0000256" key="2">
    <source>
        <dbReference type="ARBA" id="ARBA00022723"/>
    </source>
</evidence>
<dbReference type="PANTHER" id="PTHR16515:SF66">
    <property type="entry name" value="C2H2-TYPE DOMAIN-CONTAINING PROTEIN"/>
    <property type="match status" value="1"/>
</dbReference>
<organism evidence="9 10">
    <name type="scientific">Lophium mytilinum</name>
    <dbReference type="NCBI Taxonomy" id="390894"/>
    <lineage>
        <taxon>Eukaryota</taxon>
        <taxon>Fungi</taxon>
        <taxon>Dikarya</taxon>
        <taxon>Ascomycota</taxon>
        <taxon>Pezizomycotina</taxon>
        <taxon>Dothideomycetes</taxon>
        <taxon>Pleosporomycetidae</taxon>
        <taxon>Mytilinidiales</taxon>
        <taxon>Mytilinidiaceae</taxon>
        <taxon>Lophium</taxon>
    </lineage>
</organism>